<evidence type="ECO:0000313" key="2">
    <source>
        <dbReference type="Proteomes" id="UP000190626"/>
    </source>
</evidence>
<dbReference type="OrthoDB" id="1664281at2"/>
<dbReference type="RefSeq" id="WP_079421459.1">
    <property type="nucleotide sequence ID" value="NZ_MBTG01000073.1"/>
</dbReference>
<dbReference type="AlphaFoldDB" id="A0A1V4H691"/>
<keyword evidence="2" id="KW-1185">Reference proteome</keyword>
<keyword evidence="1" id="KW-0575">Peroxidase</keyword>
<keyword evidence="1" id="KW-0560">Oxidoreductase</keyword>
<reference evidence="2" key="1">
    <citation type="submission" date="2016-07" db="EMBL/GenBank/DDBJ databases">
        <authorList>
            <person name="Florea S."/>
            <person name="Webb J.S."/>
            <person name="Jaromczyk J."/>
            <person name="Schardl C.L."/>
        </authorList>
    </citation>
    <scope>NUCLEOTIDE SEQUENCE [LARGE SCALE GENOMIC DNA]</scope>
    <source>
        <strain evidence="2">CY1</strain>
    </source>
</reference>
<dbReference type="Proteomes" id="UP000190626">
    <property type="component" value="Unassembled WGS sequence"/>
</dbReference>
<organism evidence="1 2">
    <name type="scientific">Paenibacillus ferrarius</name>
    <dbReference type="NCBI Taxonomy" id="1469647"/>
    <lineage>
        <taxon>Bacteria</taxon>
        <taxon>Bacillati</taxon>
        <taxon>Bacillota</taxon>
        <taxon>Bacilli</taxon>
        <taxon>Bacillales</taxon>
        <taxon>Paenibacillaceae</taxon>
        <taxon>Paenibacillus</taxon>
    </lineage>
</organism>
<sequence length="231" mass="27331">MGVNYIWDLVIKARQNNLAKSDLYFSPAQVYSPYMELSHETLNATTVDAKVEVNPYYRFYDIFRDLFDINNKEETELRQTLFDIFIHFLADMDLQMGMNKREFYIKFVLRDLESGIFGSSVWEKMKLLSQEEQEVVAGNILSLYETGEAVYLLKDTMRKLFKHSTIYANCEERDELLFYVGQEKTATSLAKLELIKTIFLPVRFHTLTYWEHHFGIIDVEETMRVDRIAIH</sequence>
<comment type="caution">
    <text evidence="1">The sequence shown here is derived from an EMBL/GenBank/DDBJ whole genome shotgun (WGS) entry which is preliminary data.</text>
</comment>
<protein>
    <submittedName>
        <fullName evidence="1">Iron-dependent peroxidase</fullName>
    </submittedName>
</protein>
<dbReference type="GO" id="GO:0004601">
    <property type="term" value="F:peroxidase activity"/>
    <property type="evidence" value="ECO:0007669"/>
    <property type="project" value="UniProtKB-KW"/>
</dbReference>
<accession>A0A1V4H691</accession>
<gene>
    <name evidence="1" type="ORF">BC351_14495</name>
</gene>
<name>A0A1V4H691_9BACL</name>
<proteinExistence type="predicted"/>
<dbReference type="STRING" id="1469647.BC351_14495"/>
<dbReference type="EMBL" id="MBTG01000073">
    <property type="protein sequence ID" value="OPH46691.1"/>
    <property type="molecule type" value="Genomic_DNA"/>
</dbReference>
<evidence type="ECO:0000313" key="1">
    <source>
        <dbReference type="EMBL" id="OPH46691.1"/>
    </source>
</evidence>